<dbReference type="Pfam" id="PF10592">
    <property type="entry name" value="AIPR"/>
    <property type="match status" value="1"/>
</dbReference>
<accession>A0A5S5B667</accession>
<feature type="domain" description="Abortive phage infection protein C-terminal" evidence="1">
    <location>
        <begin position="242"/>
        <end position="395"/>
    </location>
</feature>
<sequence length="561" mass="62365">MSKLKVNQVKTKIKALYENEINKSDIGEKDQDRESKILSRCLAALAVQLIGEASAEDAARSVIDGCDDNGVDAIYYNPQEKEVVIVQAKWIHSGIGEPEAKDVSTFIDGMKDLVELSTDNFREDIHTHLLEIMEKINTPGTTIRIVLATTGSSNLAKHSTAKLGKFESELNGEEDELASHTIVGLNEVYNFLAEDKNATQKITITLENWHGINQPHSAYYGTVDGLQLKKIWDITRNKIISSNIRGALGDTEVNTKIKKTATEEPELFWYYNNGITFTAESVERAAANTTTKTYGTFDLNKPSVVNGAQTISTLSKITDTVALEKVKVAVRIIDLKGSTDDFGKSITKSNNLQNRIEGRDFVAQDQEQHRIQKEMYMEGIEYKYIRDSDEAITSEKSCTLIEATIALACASGDANLAVAAKTGTGRFFLDLSKAPYKTIFNPQVSGSYVFNTVITLREIEKWLKDEIKKLPKRSGIQYGSLVHGNRIIAAAAMKKLGKSFFERTIEEFRADSKLQTLPSMLKDINEKVIDEINKNFQGKFLAVLFKSPANSKQIYEVAIAS</sequence>
<dbReference type="AlphaFoldDB" id="A0A5S5B667"/>
<dbReference type="InterPro" id="IPR018891">
    <property type="entry name" value="AIPR_C"/>
</dbReference>
<evidence type="ECO:0000313" key="3">
    <source>
        <dbReference type="Proteomes" id="UP000324282"/>
    </source>
</evidence>
<comment type="caution">
    <text evidence="2">The sequence shown here is derived from an EMBL/GenBank/DDBJ whole genome shotgun (WGS) entry which is preliminary data.</text>
</comment>
<name>A0A5S5B667_STUST</name>
<dbReference type="Proteomes" id="UP000324282">
    <property type="component" value="Unassembled WGS sequence"/>
</dbReference>
<dbReference type="OrthoDB" id="9806213at2"/>
<evidence type="ECO:0000259" key="1">
    <source>
        <dbReference type="Pfam" id="PF10592"/>
    </source>
</evidence>
<reference evidence="2 3" key="1">
    <citation type="submission" date="2019-07" db="EMBL/GenBank/DDBJ databases">
        <title>Deep subsurface shale carbon reservoir microbial communities from Ohio and West Virginia, USA.</title>
        <authorList>
            <person name="Wrighton K."/>
        </authorList>
    </citation>
    <scope>NUCLEOTIDE SEQUENCE [LARGE SCALE GENOMIC DNA]</scope>
    <source>
        <strain evidence="2 3">NP_8Ht</strain>
    </source>
</reference>
<gene>
    <name evidence="2" type="ORF">A9A72_124576</name>
</gene>
<evidence type="ECO:0000313" key="2">
    <source>
        <dbReference type="EMBL" id="TYP61826.1"/>
    </source>
</evidence>
<protein>
    <submittedName>
        <fullName evidence="2">AIPR protein</fullName>
    </submittedName>
</protein>
<proteinExistence type="predicted"/>
<dbReference type="EMBL" id="VNHQ01000014">
    <property type="protein sequence ID" value="TYP61826.1"/>
    <property type="molecule type" value="Genomic_DNA"/>
</dbReference>
<organism evidence="2 3">
    <name type="scientific">Stutzerimonas stutzeri</name>
    <name type="common">Pseudomonas stutzeri</name>
    <dbReference type="NCBI Taxonomy" id="316"/>
    <lineage>
        <taxon>Bacteria</taxon>
        <taxon>Pseudomonadati</taxon>
        <taxon>Pseudomonadota</taxon>
        <taxon>Gammaproteobacteria</taxon>
        <taxon>Pseudomonadales</taxon>
        <taxon>Pseudomonadaceae</taxon>
        <taxon>Stutzerimonas</taxon>
    </lineage>
</organism>
<dbReference type="RefSeq" id="WP_148926389.1">
    <property type="nucleotide sequence ID" value="NZ_VNHQ01000014.1"/>
</dbReference>